<dbReference type="Proteomes" id="UP000019131">
    <property type="component" value="Unassembled WGS sequence"/>
</dbReference>
<reference evidence="1 2" key="1">
    <citation type="journal article" date="2014" name="Genome Announc.">
        <title>Draft Genome Sequence of Bacteroides reticulotermitis Strain JCM 10512T, Isolated from the Gut of a Termite.</title>
        <authorList>
            <person name="Yuki M."/>
            <person name="Oshima K."/>
            <person name="Suda W."/>
            <person name="Sakamoto M."/>
            <person name="Iida T."/>
            <person name="Hattori M."/>
            <person name="Ohkuma M."/>
        </authorList>
    </citation>
    <scope>NUCLEOTIDE SEQUENCE [LARGE SCALE GENOMIC DNA]</scope>
    <source>
        <strain evidence="1 2">JCM 10512</strain>
    </source>
</reference>
<proteinExistence type="predicted"/>
<dbReference type="STRING" id="1445607.JCM10512_1630"/>
<evidence type="ECO:0000313" key="1">
    <source>
        <dbReference type="EMBL" id="GAE83362.1"/>
    </source>
</evidence>
<sequence length="108" mass="12696">MIVSFISAMLQYFGRKEEDMNSFQVKKIVDDIISKYYYFRIEDVCLCFKMARTNIKTYGKFYGVIDGGTIMGWFAAYDKQRDEHIAAHQPTHHLQITLTQLQGKITKR</sequence>
<dbReference type="EMBL" id="BAIV01000008">
    <property type="protein sequence ID" value="GAE83362.1"/>
    <property type="molecule type" value="Genomic_DNA"/>
</dbReference>
<evidence type="ECO:0000313" key="2">
    <source>
        <dbReference type="Proteomes" id="UP000019131"/>
    </source>
</evidence>
<dbReference type="AlphaFoldDB" id="W4URE4"/>
<accession>W4URE4</accession>
<name>W4URE4_9BACE</name>
<comment type="caution">
    <text evidence="1">The sequence shown here is derived from an EMBL/GenBank/DDBJ whole genome shotgun (WGS) entry which is preliminary data.</text>
</comment>
<protein>
    <submittedName>
        <fullName evidence="1">Uncharacterized protein</fullName>
    </submittedName>
</protein>
<keyword evidence="2" id="KW-1185">Reference proteome</keyword>
<organism evidence="1 2">
    <name type="scientific">Bacteroides reticulotermitis JCM 10512</name>
    <dbReference type="NCBI Taxonomy" id="1445607"/>
    <lineage>
        <taxon>Bacteria</taxon>
        <taxon>Pseudomonadati</taxon>
        <taxon>Bacteroidota</taxon>
        <taxon>Bacteroidia</taxon>
        <taxon>Bacteroidales</taxon>
        <taxon>Bacteroidaceae</taxon>
        <taxon>Bacteroides</taxon>
    </lineage>
</organism>
<gene>
    <name evidence="1" type="ORF">JCM10512_1630</name>
</gene>